<sequence length="29" mass="3124">MNPNLSSVLLLSHLVTVQHPVVACHVEVS</sequence>
<reference evidence="1 2" key="1">
    <citation type="journal article" date="2024" name="Can. J. Microbiol.">
        <title>Biological and genomic characteristics of three novel bacteriophages and a phage-plasmid of Klebsiella pneumoniae.</title>
        <authorList>
            <person name="Uskudar-Guclu A."/>
            <person name="Unlu S."/>
            <person name="Salih-Dogan H."/>
            <person name="Yalcin S."/>
            <person name="Basustaoglu A."/>
        </authorList>
    </citation>
    <scope>NUCLEOTIDE SEQUENCE [LARGE SCALE GENOMIC DNA]</scope>
</reference>
<evidence type="ECO:0000313" key="1">
    <source>
        <dbReference type="EMBL" id="WJE88630.1"/>
    </source>
</evidence>
<evidence type="ECO:0000313" key="2">
    <source>
        <dbReference type="Proteomes" id="UP001654236"/>
    </source>
</evidence>
<name>A0AAT9V688_9CAUD</name>
<accession>A0AAT9V688</accession>
<keyword evidence="2" id="KW-1185">Reference proteome</keyword>
<organism evidence="1 2">
    <name type="scientific">Klebsiella phage Kpn13</name>
    <dbReference type="NCBI Taxonomy" id="3044024"/>
    <lineage>
        <taxon>Viruses</taxon>
        <taxon>Duplodnaviria</taxon>
        <taxon>Heunggongvirae</taxon>
        <taxon>Uroviricota</taxon>
        <taxon>Caudoviricetes</taxon>
        <taxon>Autographivirales</taxon>
        <taxon>Autoscriptoviridae</taxon>
        <taxon>Slopekvirinae</taxon>
        <taxon>Drulisvirus</taxon>
        <taxon>Drulisvirus Kpn13</taxon>
    </lineage>
</organism>
<protein>
    <submittedName>
        <fullName evidence="1">Uncharacterized protein</fullName>
    </submittedName>
</protein>
<proteinExistence type="predicted"/>
<dbReference type="EMBL" id="OQ790081">
    <property type="protein sequence ID" value="WJE88630.1"/>
    <property type="molecule type" value="Genomic_DNA"/>
</dbReference>
<dbReference type="Proteomes" id="UP001654236">
    <property type="component" value="Segment"/>
</dbReference>